<keyword evidence="2" id="KW-1185">Reference proteome</keyword>
<evidence type="ECO:0000313" key="1">
    <source>
        <dbReference type="EMBL" id="CAG8490451.1"/>
    </source>
</evidence>
<comment type="caution">
    <text evidence="1">The sequence shown here is derived from an EMBL/GenBank/DDBJ whole genome shotgun (WGS) entry which is preliminary data.</text>
</comment>
<dbReference type="Proteomes" id="UP000789901">
    <property type="component" value="Unassembled WGS sequence"/>
</dbReference>
<name>A0ABM8W036_GIGMA</name>
<sequence length="56" mass="6517">MQIDYKYWTVMPKVFNHPNPLVYGSNKEKGLPVNYSDKITLMNNGTKQKLYSHNGI</sequence>
<organism evidence="1 2">
    <name type="scientific">Gigaspora margarita</name>
    <dbReference type="NCBI Taxonomy" id="4874"/>
    <lineage>
        <taxon>Eukaryota</taxon>
        <taxon>Fungi</taxon>
        <taxon>Fungi incertae sedis</taxon>
        <taxon>Mucoromycota</taxon>
        <taxon>Glomeromycotina</taxon>
        <taxon>Glomeromycetes</taxon>
        <taxon>Diversisporales</taxon>
        <taxon>Gigasporaceae</taxon>
        <taxon>Gigaspora</taxon>
    </lineage>
</organism>
<protein>
    <submittedName>
        <fullName evidence="1">37418_t:CDS:1</fullName>
    </submittedName>
</protein>
<proteinExistence type="predicted"/>
<dbReference type="EMBL" id="CAJVQB010000458">
    <property type="protein sequence ID" value="CAG8490451.1"/>
    <property type="molecule type" value="Genomic_DNA"/>
</dbReference>
<accession>A0ABM8W036</accession>
<reference evidence="1 2" key="1">
    <citation type="submission" date="2021-06" db="EMBL/GenBank/DDBJ databases">
        <authorList>
            <person name="Kallberg Y."/>
            <person name="Tangrot J."/>
            <person name="Rosling A."/>
        </authorList>
    </citation>
    <scope>NUCLEOTIDE SEQUENCE [LARGE SCALE GENOMIC DNA]</scope>
    <source>
        <strain evidence="1 2">120-4 pot B 10/14</strain>
    </source>
</reference>
<gene>
    <name evidence="1" type="ORF">GMARGA_LOCUS1693</name>
</gene>
<evidence type="ECO:0000313" key="2">
    <source>
        <dbReference type="Proteomes" id="UP000789901"/>
    </source>
</evidence>